<gene>
    <name evidence="7" type="ORF">AVDCRST_MAG76-292</name>
</gene>
<evidence type="ECO:0000259" key="5">
    <source>
        <dbReference type="Pfam" id="PF00535"/>
    </source>
</evidence>
<evidence type="ECO:0000256" key="2">
    <source>
        <dbReference type="ARBA" id="ARBA00022679"/>
    </source>
</evidence>
<keyword evidence="1" id="KW-0328">Glycosyltransferase</keyword>
<evidence type="ECO:0000256" key="3">
    <source>
        <dbReference type="SAM" id="MobiDB-lite"/>
    </source>
</evidence>
<feature type="domain" description="Glycosyltransferase subfamily 4-like N-terminal" evidence="6">
    <location>
        <begin position="147"/>
        <end position="283"/>
    </location>
</feature>
<feature type="domain" description="Glycosyl transferase family 1" evidence="4">
    <location>
        <begin position="310"/>
        <end position="463"/>
    </location>
</feature>
<dbReference type="InterPro" id="IPR029044">
    <property type="entry name" value="Nucleotide-diphossugar_trans"/>
</dbReference>
<feature type="compositionally biased region" description="Basic residues" evidence="3">
    <location>
        <begin position="16"/>
        <end position="41"/>
    </location>
</feature>
<evidence type="ECO:0000256" key="1">
    <source>
        <dbReference type="ARBA" id="ARBA00022676"/>
    </source>
</evidence>
<dbReference type="EMBL" id="CADCSZ010000019">
    <property type="protein sequence ID" value="CAA9214042.1"/>
    <property type="molecule type" value="Genomic_DNA"/>
</dbReference>
<dbReference type="Pfam" id="PF13579">
    <property type="entry name" value="Glyco_trans_4_4"/>
    <property type="match status" value="1"/>
</dbReference>
<accession>A0A6J4H3N9</accession>
<protein>
    <recommendedName>
        <fullName evidence="8">Glycosyltransferase</fullName>
    </recommendedName>
</protein>
<evidence type="ECO:0008006" key="8">
    <source>
        <dbReference type="Google" id="ProtNLM"/>
    </source>
</evidence>
<evidence type="ECO:0000259" key="4">
    <source>
        <dbReference type="Pfam" id="PF00534"/>
    </source>
</evidence>
<dbReference type="PANTHER" id="PTHR43685:SF11">
    <property type="entry name" value="GLYCOSYLTRANSFERASE TAGX-RELATED"/>
    <property type="match status" value="1"/>
</dbReference>
<feature type="region of interest" description="Disordered" evidence="3">
    <location>
        <begin position="1"/>
        <end position="118"/>
    </location>
</feature>
<feature type="compositionally biased region" description="Polar residues" evidence="3">
    <location>
        <begin position="99"/>
        <end position="108"/>
    </location>
</feature>
<dbReference type="Pfam" id="PF00534">
    <property type="entry name" value="Glycos_transf_1"/>
    <property type="match status" value="1"/>
</dbReference>
<keyword evidence="2" id="KW-0808">Transferase</keyword>
<evidence type="ECO:0000259" key="6">
    <source>
        <dbReference type="Pfam" id="PF13579"/>
    </source>
</evidence>
<dbReference type="InterPro" id="IPR028098">
    <property type="entry name" value="Glyco_trans_4-like_N"/>
</dbReference>
<evidence type="ECO:0000313" key="7">
    <source>
        <dbReference type="EMBL" id="CAA9214042.1"/>
    </source>
</evidence>
<feature type="domain" description="Glycosyltransferase 2-like" evidence="5">
    <location>
        <begin position="508"/>
        <end position="662"/>
    </location>
</feature>
<dbReference type="InterPro" id="IPR001173">
    <property type="entry name" value="Glyco_trans_2-like"/>
</dbReference>
<dbReference type="AlphaFoldDB" id="A0A6J4H3N9"/>
<dbReference type="GO" id="GO:0016757">
    <property type="term" value="F:glycosyltransferase activity"/>
    <property type="evidence" value="ECO:0007669"/>
    <property type="project" value="UniProtKB-KW"/>
</dbReference>
<dbReference type="PANTHER" id="PTHR43685">
    <property type="entry name" value="GLYCOSYLTRANSFERASE"/>
    <property type="match status" value="1"/>
</dbReference>
<dbReference type="Gene3D" id="3.90.550.10">
    <property type="entry name" value="Spore Coat Polysaccharide Biosynthesis Protein SpsA, Chain A"/>
    <property type="match status" value="1"/>
</dbReference>
<dbReference type="Gene3D" id="3.40.50.2000">
    <property type="entry name" value="Glycogen Phosphorylase B"/>
    <property type="match status" value="2"/>
</dbReference>
<dbReference type="InterPro" id="IPR050834">
    <property type="entry name" value="Glycosyltransf_2"/>
</dbReference>
<feature type="compositionally biased region" description="Low complexity" evidence="3">
    <location>
        <begin position="67"/>
        <end position="85"/>
    </location>
</feature>
<proteinExistence type="predicted"/>
<dbReference type="SUPFAM" id="SSF53756">
    <property type="entry name" value="UDP-Glycosyltransferase/glycogen phosphorylase"/>
    <property type="match status" value="1"/>
</dbReference>
<dbReference type="Pfam" id="PF00535">
    <property type="entry name" value="Glycos_transf_2"/>
    <property type="match status" value="1"/>
</dbReference>
<dbReference type="SUPFAM" id="SSF53448">
    <property type="entry name" value="Nucleotide-diphospho-sugar transferases"/>
    <property type="match status" value="1"/>
</dbReference>
<dbReference type="InterPro" id="IPR001296">
    <property type="entry name" value="Glyco_trans_1"/>
</dbReference>
<organism evidence="7">
    <name type="scientific">uncultured Acidimicrobiales bacterium</name>
    <dbReference type="NCBI Taxonomy" id="310071"/>
    <lineage>
        <taxon>Bacteria</taxon>
        <taxon>Bacillati</taxon>
        <taxon>Actinomycetota</taxon>
        <taxon>Acidimicrobiia</taxon>
        <taxon>Acidimicrobiales</taxon>
        <taxon>environmental samples</taxon>
    </lineage>
</organism>
<reference evidence="7" key="1">
    <citation type="submission" date="2020-02" db="EMBL/GenBank/DDBJ databases">
        <authorList>
            <person name="Meier V. D."/>
        </authorList>
    </citation>
    <scope>NUCLEOTIDE SEQUENCE</scope>
    <source>
        <strain evidence="7">AVDCRST_MAG76</strain>
    </source>
</reference>
<dbReference type="CDD" id="cd00761">
    <property type="entry name" value="Glyco_tranf_GTA_type"/>
    <property type="match status" value="1"/>
</dbReference>
<name>A0A6J4H3N9_9ACTN</name>
<sequence>MGPASWTSRPSSAGPSRRRVDRGRRRAPTGSGMRRHPRRSKIGMSLPRNRAARSRSTPPTVRPPPVTTSTTRTSPGRRTPSSGTPAAPSARRPCGRCSPTAQGQQSMIVTGRPGGRPFERGVGEMRIMHVVTRWQNGGTELNVAGALDHEVEAGHEVLVVVGGESDVSGLRDHPVAVVPCLQRDVEPAKDLLAVIELRRLVRRWRPHVLHTHQSKAGILGRAAGRGVGCVAHTTHMAPFGPGYGRRGMAFLMAERLIARRTDVLVSVGEDLRDLFDEHKVRARLPTLVVRSPVDLERFARHRANPGARAEARATMGLPAGAPVIVAAGALEPRKRHGLAVRAVAPVLADDPAARFLVAGSGPLTDEVAGLAGDLGVGDQVVLLGQRDDLDIVFAAADVLLHTAGVEGVPQVVVQALATGVPVVALPVGGITELARRAPDAVRPSAPEPARLEEALRELLQRRPAAVPLSALEEWTDSAIQQQRTKLLEVFADIAACPDVIDRPVERVSVVVPTHGRPAQLRRALDSIAAQTRPADEVVVVDDLDDPATADVVALATGPVRRLVSKSRAGVAASRNLGLAETTGDAVAFLDDDDMWSPLFLERTCQALTKADLAATWTQVSNGHSLSDGPAIQVGLRARDVVAVNPGFTGSNATYRRGALERVGGFDPELRISNDKDLLVRLLDAGIEYAVVPERLVTRDVGAHVRLGSGAEARLEGLQRYLDKHRPRMSHSQRRYLQGRMERVRRRSTPTGLARLMSTARMAVLLGPSGILQVRSDDTRSTARR</sequence>